<proteinExistence type="predicted"/>
<dbReference type="PANTHER" id="PTHR33053">
    <property type="entry name" value="PROTEIN, PUTATIVE-RELATED"/>
    <property type="match status" value="1"/>
</dbReference>
<protein>
    <submittedName>
        <fullName evidence="1">Uncharacterized protein LOC114342249</fullName>
    </submittedName>
</protein>
<evidence type="ECO:0000313" key="1">
    <source>
        <dbReference type="RefSeq" id="XP_028148838.1"/>
    </source>
</evidence>
<dbReference type="PANTHER" id="PTHR33053:SF25">
    <property type="entry name" value="TRANSPOSASE DOMAIN-CONTAINING PROTEIN"/>
    <property type="match status" value="1"/>
</dbReference>
<dbReference type="AlphaFoldDB" id="A0A6P7GTY7"/>
<dbReference type="RefSeq" id="XP_028148838.1">
    <property type="nucleotide sequence ID" value="XM_028293037.1"/>
</dbReference>
<organism evidence="1">
    <name type="scientific">Diabrotica virgifera virgifera</name>
    <name type="common">western corn rootworm</name>
    <dbReference type="NCBI Taxonomy" id="50390"/>
    <lineage>
        <taxon>Eukaryota</taxon>
        <taxon>Metazoa</taxon>
        <taxon>Ecdysozoa</taxon>
        <taxon>Arthropoda</taxon>
        <taxon>Hexapoda</taxon>
        <taxon>Insecta</taxon>
        <taxon>Pterygota</taxon>
        <taxon>Neoptera</taxon>
        <taxon>Endopterygota</taxon>
        <taxon>Coleoptera</taxon>
        <taxon>Polyphaga</taxon>
        <taxon>Cucujiformia</taxon>
        <taxon>Chrysomeloidea</taxon>
        <taxon>Chrysomelidae</taxon>
        <taxon>Galerucinae</taxon>
        <taxon>Diabroticina</taxon>
        <taxon>Diabroticites</taxon>
        <taxon>Diabrotica</taxon>
    </lineage>
</organism>
<gene>
    <name evidence="1" type="primary">LOC114342249</name>
</gene>
<dbReference type="InParanoid" id="A0A6P7GTY7"/>
<accession>A0A6P7GTY7</accession>
<name>A0A6P7GTY7_DIAVI</name>
<sequence length="417" mass="47693">MEEEIKREITNRTSLEAIGLKIRQFLPGWATKNQICQNPALNTLLSGLTECGIPNLPKDSRTLLKTPKSVAVQKMGVGDFWYNGLKNCLSNIEKYVENINALKLDFEIEGLPLFNSSSHQFWPILVKIANVPKYPCQIVAIYYGKAKPPSIEEYLEQFCAELKDLIQTGIEADNIRINVEINALICDTPARCYILSVVQFNSYHGRLKYIIRGEYHQIQKRMSYPQTHCQLRTDQDFRMKTDPAHHQKNNDGDCLTTPLESLPIDMIKDIIISDSLHLIDFGVTKKSSQLWVQGNQLDLAHTIFVDYIEEFVSIYGEHSITSNIHNVCHVVEDVKRFGPLQNISSYKFENKLGIIKNLLRSGNKPLHQVVKRLIEIENNIKHSFKDESSIIVKDDVLNKSEKPPGINECFKKVILKI</sequence>
<reference evidence="1" key="1">
    <citation type="submission" date="2025-08" db="UniProtKB">
        <authorList>
            <consortium name="RefSeq"/>
        </authorList>
    </citation>
    <scope>IDENTIFICATION</scope>
    <source>
        <tissue evidence="1">Whole insect</tissue>
    </source>
</reference>